<dbReference type="InterPro" id="IPR011049">
    <property type="entry name" value="Serralysin-like_metalloprot_C"/>
</dbReference>
<dbReference type="SUPFAM" id="SSF51120">
    <property type="entry name" value="beta-Roll"/>
    <property type="match status" value="5"/>
</dbReference>
<evidence type="ECO:0000256" key="2">
    <source>
        <dbReference type="ARBA" id="ARBA00022525"/>
    </source>
</evidence>
<gene>
    <name evidence="4" type="ORF">HUO12_00005</name>
</gene>
<name>A0A850HFK1_9SPHN</name>
<feature type="region of interest" description="Disordered" evidence="3">
    <location>
        <begin position="693"/>
        <end position="712"/>
    </location>
</feature>
<dbReference type="RefSeq" id="WP_408609432.1">
    <property type="nucleotide sequence ID" value="NZ_JABWTA010000001.1"/>
</dbReference>
<keyword evidence="2" id="KW-0964">Secreted</keyword>
<dbReference type="Gene3D" id="2.150.10.10">
    <property type="entry name" value="Serralysin-like metalloprotease, C-terminal"/>
    <property type="match status" value="4"/>
</dbReference>
<evidence type="ECO:0000256" key="3">
    <source>
        <dbReference type="SAM" id="MobiDB-lite"/>
    </source>
</evidence>
<dbReference type="InterPro" id="IPR018511">
    <property type="entry name" value="Hemolysin-typ_Ca-bd_CS"/>
</dbReference>
<dbReference type="GO" id="GO:0005576">
    <property type="term" value="C:extracellular region"/>
    <property type="evidence" value="ECO:0007669"/>
    <property type="project" value="UniProtKB-SubCell"/>
</dbReference>
<proteinExistence type="predicted"/>
<evidence type="ECO:0000313" key="4">
    <source>
        <dbReference type="EMBL" id="NVE93272.1"/>
    </source>
</evidence>
<evidence type="ECO:0000313" key="5">
    <source>
        <dbReference type="Proteomes" id="UP000546031"/>
    </source>
</evidence>
<feature type="non-terminal residue" evidence="4">
    <location>
        <position position="844"/>
    </location>
</feature>
<dbReference type="Proteomes" id="UP000546031">
    <property type="component" value="Unassembled WGS sequence"/>
</dbReference>
<evidence type="ECO:0008006" key="6">
    <source>
        <dbReference type="Google" id="ProtNLM"/>
    </source>
</evidence>
<dbReference type="AlphaFoldDB" id="A0A850HFK1"/>
<protein>
    <recommendedName>
        <fullName evidence="6">Calcium-binding protein</fullName>
    </recommendedName>
</protein>
<dbReference type="PROSITE" id="PS00330">
    <property type="entry name" value="HEMOLYSIN_CALCIUM"/>
    <property type="match status" value="4"/>
</dbReference>
<comment type="caution">
    <text evidence="4">The sequence shown here is derived from an EMBL/GenBank/DDBJ whole genome shotgun (WGS) entry which is preliminary data.</text>
</comment>
<dbReference type="Pfam" id="PF00353">
    <property type="entry name" value="HemolysinCabind"/>
    <property type="match status" value="7"/>
</dbReference>
<feature type="region of interest" description="Disordered" evidence="3">
    <location>
        <begin position="1"/>
        <end position="71"/>
    </location>
</feature>
<comment type="subcellular location">
    <subcellularLocation>
        <location evidence="1">Secreted</location>
    </subcellularLocation>
</comment>
<sequence>MNVITGTDEPEVINGTENDDDIQALGGNDEVFGGEGNDTIDGGDGDDRLFGEAGDDTIDGGEGDDLLSGDSGTNILRGGNGDDRILSFGEDDLADGGAGNDDIRVEFFGSDPVDPGAPLGTNPTVIGGTGNDIVTYFASGADGSIDLGADNDTLNLSLQGQNLNITLGTGIDTIVLSNLADIEVGSATIYDFVAGDNGEVIDFSAVQELLFNYDGLANPFGTGHFVLEADGDGSVIRFAPFADGFYAYSLFFPNVAPEEFTAHNFGGILPSGENQFGPPIEGTPDPDTLDGTDLAETISGFDGDDTINALGGDDTILGGAGSDTLNGGDGDDLFIFSFDSEPGLNPSEDPSLDVLIDGGAGTDTVRVIGSNQGNEIVEYDIGTDLPFVSIERLEFSGNTELVGTAAEFAAFEFISASRLRITGAANFTPTGGFEVGQLSLGNGGNTADLSGAGVHVLSIVSGDGDDNIVGPNSGIANPDPNQTNIQVGIDVRLGNDTVVAGNISTGIVSSGGNNNFTGSGFDDFFVLFGDGDNVIIAGGGDDTVSINGVGSDTVGGGAGNDRIEIESFDATDSINGGDGIDTLVIGSSSDDLVDLTQFALPTDIEFLETNGAVRMTIAQIQSLDGLNARELRIADGGALALSIAPVFTFLSAEGNTVDFSGVTDTQVIAFGNIGNDVILGGAEFNSLNGGAGNDRLVGQDQDDSLEGGNGSDRLEGFGGEDSLFGGAQIDRLIGGAGNDFLNGGTQTDYAIFSGNREDYTITQIEFGVFEVVGPDGTDRLEEIEFAQFDDETVRLRRGEGIEVNFDPNDPSAYQDAMSNIRDFGGNSRGGNGAWRWIGEVDVNG</sequence>
<keyword evidence="5" id="KW-1185">Reference proteome</keyword>
<reference evidence="4 5" key="1">
    <citation type="submission" date="2020-06" db="EMBL/GenBank/DDBJ databases">
        <title>Altererythrobacter lutimaris sp. nov., a marine bacterium isolated from a tidal flat.</title>
        <authorList>
            <person name="Kim D."/>
            <person name="Yoo Y."/>
            <person name="Kim J.-J."/>
        </authorList>
    </citation>
    <scope>NUCLEOTIDE SEQUENCE [LARGE SCALE GENOMIC DNA]</scope>
    <source>
        <strain evidence="4 5">JGD-16</strain>
    </source>
</reference>
<dbReference type="Gene3D" id="2.160.20.160">
    <property type="match status" value="1"/>
</dbReference>
<accession>A0A850HFK1</accession>
<dbReference type="PANTHER" id="PTHR38340:SF1">
    <property type="entry name" value="S-LAYER PROTEIN"/>
    <property type="match status" value="1"/>
</dbReference>
<dbReference type="PANTHER" id="PTHR38340">
    <property type="entry name" value="S-LAYER PROTEIN"/>
    <property type="match status" value="1"/>
</dbReference>
<dbReference type="InterPro" id="IPR050557">
    <property type="entry name" value="RTX_toxin/Mannuronan_C5-epim"/>
</dbReference>
<evidence type="ECO:0000256" key="1">
    <source>
        <dbReference type="ARBA" id="ARBA00004613"/>
    </source>
</evidence>
<dbReference type="GO" id="GO:0005509">
    <property type="term" value="F:calcium ion binding"/>
    <property type="evidence" value="ECO:0007669"/>
    <property type="project" value="InterPro"/>
</dbReference>
<dbReference type="PRINTS" id="PR00313">
    <property type="entry name" value="CABNDNGRPT"/>
</dbReference>
<dbReference type="InterPro" id="IPR001343">
    <property type="entry name" value="Hemolysn_Ca-bd"/>
</dbReference>
<organism evidence="4 5">
    <name type="scientific">Altererythrobacter lutimaris</name>
    <dbReference type="NCBI Taxonomy" id="2743979"/>
    <lineage>
        <taxon>Bacteria</taxon>
        <taxon>Pseudomonadati</taxon>
        <taxon>Pseudomonadota</taxon>
        <taxon>Alphaproteobacteria</taxon>
        <taxon>Sphingomonadales</taxon>
        <taxon>Erythrobacteraceae</taxon>
        <taxon>Altererythrobacter</taxon>
    </lineage>
</organism>
<dbReference type="EMBL" id="JABWTA010000001">
    <property type="protein sequence ID" value="NVE93272.1"/>
    <property type="molecule type" value="Genomic_DNA"/>
</dbReference>
<feature type="compositionally biased region" description="Acidic residues" evidence="3">
    <location>
        <begin position="53"/>
        <end position="67"/>
    </location>
</feature>